<keyword evidence="12" id="KW-0234">DNA repair</keyword>
<comment type="cofactor">
    <cofactor evidence="14">
        <name>[4Fe-4S] cluster</name>
        <dbReference type="ChEBI" id="CHEBI:49883"/>
    </cofactor>
    <text evidence="14">Binds 1 [4Fe-4S] cluster.</text>
</comment>
<evidence type="ECO:0000256" key="6">
    <source>
        <dbReference type="ARBA" id="ARBA00022485"/>
    </source>
</evidence>
<dbReference type="Proteomes" id="UP000823883">
    <property type="component" value="Unassembled WGS sequence"/>
</dbReference>
<name>A0A9D2P9K1_9FIRM</name>
<evidence type="ECO:0000256" key="12">
    <source>
        <dbReference type="ARBA" id="ARBA00023204"/>
    </source>
</evidence>
<dbReference type="InterPro" id="IPR005760">
    <property type="entry name" value="A/G_AdeGlyc_MutY"/>
</dbReference>
<evidence type="ECO:0000256" key="7">
    <source>
        <dbReference type="ARBA" id="ARBA00022723"/>
    </source>
</evidence>
<dbReference type="Pfam" id="PF00730">
    <property type="entry name" value="HhH-GPD"/>
    <property type="match status" value="1"/>
</dbReference>
<dbReference type="SMART" id="SM00478">
    <property type="entry name" value="ENDO3c"/>
    <property type="match status" value="1"/>
</dbReference>
<dbReference type="InterPro" id="IPR003265">
    <property type="entry name" value="HhH-GPD_domain"/>
</dbReference>
<comment type="similarity">
    <text evidence="3 14">Belongs to the Nth/MutY family.</text>
</comment>
<keyword evidence="13 14" id="KW-0326">Glycosidase</keyword>
<dbReference type="GO" id="GO:0035485">
    <property type="term" value="F:adenine/guanine mispair binding"/>
    <property type="evidence" value="ECO:0007669"/>
    <property type="project" value="TreeGrafter"/>
</dbReference>
<gene>
    <name evidence="16" type="primary">mutY</name>
    <name evidence="16" type="ORF">IAA04_01365</name>
</gene>
<keyword evidence="11" id="KW-0411">Iron-sulfur</keyword>
<evidence type="ECO:0000256" key="10">
    <source>
        <dbReference type="ARBA" id="ARBA00023004"/>
    </source>
</evidence>
<dbReference type="GO" id="GO:0034039">
    <property type="term" value="F:8-oxo-7,8-dihydroguanine DNA N-glycosylase activity"/>
    <property type="evidence" value="ECO:0007669"/>
    <property type="project" value="TreeGrafter"/>
</dbReference>
<evidence type="ECO:0000256" key="9">
    <source>
        <dbReference type="ARBA" id="ARBA00022801"/>
    </source>
</evidence>
<dbReference type="GO" id="GO:0046872">
    <property type="term" value="F:metal ion binding"/>
    <property type="evidence" value="ECO:0007669"/>
    <property type="project" value="UniProtKB-UniRule"/>
</dbReference>
<dbReference type="PANTHER" id="PTHR42944:SF1">
    <property type="entry name" value="ADENINE DNA GLYCOSYLASE"/>
    <property type="match status" value="1"/>
</dbReference>
<organism evidence="16 17">
    <name type="scientific">Candidatus Lachnoclostridium pullistercoris</name>
    <dbReference type="NCBI Taxonomy" id="2838632"/>
    <lineage>
        <taxon>Bacteria</taxon>
        <taxon>Bacillati</taxon>
        <taxon>Bacillota</taxon>
        <taxon>Clostridia</taxon>
        <taxon>Lachnospirales</taxon>
        <taxon>Lachnospiraceae</taxon>
    </lineage>
</organism>
<reference evidence="16" key="2">
    <citation type="submission" date="2021-04" db="EMBL/GenBank/DDBJ databases">
        <authorList>
            <person name="Gilroy R."/>
        </authorList>
    </citation>
    <scope>NUCLEOTIDE SEQUENCE</scope>
    <source>
        <strain evidence="16">CHK183-5548</strain>
    </source>
</reference>
<evidence type="ECO:0000256" key="14">
    <source>
        <dbReference type="RuleBase" id="RU365096"/>
    </source>
</evidence>
<dbReference type="EC" id="3.2.2.31" evidence="4 14"/>
<dbReference type="PANTHER" id="PTHR42944">
    <property type="entry name" value="ADENINE DNA GLYCOSYLASE"/>
    <property type="match status" value="1"/>
</dbReference>
<keyword evidence="7" id="KW-0479">Metal-binding</keyword>
<dbReference type="Gene3D" id="1.10.340.30">
    <property type="entry name" value="Hypothetical protein, domain 2"/>
    <property type="match status" value="1"/>
</dbReference>
<protein>
    <recommendedName>
        <fullName evidence="5 14">Adenine DNA glycosylase</fullName>
        <ecNumber evidence="4 14">3.2.2.31</ecNumber>
    </recommendedName>
</protein>
<dbReference type="Gene3D" id="1.10.1670.10">
    <property type="entry name" value="Helix-hairpin-Helix base-excision DNA repair enzymes (C-terminal)"/>
    <property type="match status" value="1"/>
</dbReference>
<dbReference type="InterPro" id="IPR000445">
    <property type="entry name" value="HhH_motif"/>
</dbReference>
<evidence type="ECO:0000256" key="3">
    <source>
        <dbReference type="ARBA" id="ARBA00008343"/>
    </source>
</evidence>
<evidence type="ECO:0000256" key="8">
    <source>
        <dbReference type="ARBA" id="ARBA00022763"/>
    </source>
</evidence>
<dbReference type="GO" id="GO:0051539">
    <property type="term" value="F:4 iron, 4 sulfur cluster binding"/>
    <property type="evidence" value="ECO:0007669"/>
    <property type="project" value="UniProtKB-UniRule"/>
</dbReference>
<dbReference type="EMBL" id="DWWL01000007">
    <property type="protein sequence ID" value="HJC46682.1"/>
    <property type="molecule type" value="Genomic_DNA"/>
</dbReference>
<dbReference type="GO" id="GO:0006298">
    <property type="term" value="P:mismatch repair"/>
    <property type="evidence" value="ECO:0007669"/>
    <property type="project" value="TreeGrafter"/>
</dbReference>
<dbReference type="SUPFAM" id="SSF55811">
    <property type="entry name" value="Nudix"/>
    <property type="match status" value="1"/>
</dbReference>
<dbReference type="GO" id="GO:0006284">
    <property type="term" value="P:base-excision repair"/>
    <property type="evidence" value="ECO:0007669"/>
    <property type="project" value="UniProtKB-UniRule"/>
</dbReference>
<dbReference type="Pfam" id="PF00633">
    <property type="entry name" value="HHH"/>
    <property type="match status" value="1"/>
</dbReference>
<dbReference type="GO" id="GO:0032357">
    <property type="term" value="F:oxidized purine DNA binding"/>
    <property type="evidence" value="ECO:0007669"/>
    <property type="project" value="TreeGrafter"/>
</dbReference>
<evidence type="ECO:0000256" key="11">
    <source>
        <dbReference type="ARBA" id="ARBA00023014"/>
    </source>
</evidence>
<keyword evidence="6" id="KW-0004">4Fe-4S</keyword>
<evidence type="ECO:0000256" key="13">
    <source>
        <dbReference type="ARBA" id="ARBA00023295"/>
    </source>
</evidence>
<dbReference type="GO" id="GO:0000701">
    <property type="term" value="F:purine-specific mismatch base pair DNA N-glycosylase activity"/>
    <property type="evidence" value="ECO:0007669"/>
    <property type="project" value="UniProtKB-EC"/>
</dbReference>
<evidence type="ECO:0000259" key="15">
    <source>
        <dbReference type="SMART" id="SM00478"/>
    </source>
</evidence>
<dbReference type="AlphaFoldDB" id="A0A9D2P9K1"/>
<dbReference type="Gene3D" id="3.90.79.10">
    <property type="entry name" value="Nucleoside Triphosphate Pyrophosphohydrolase"/>
    <property type="match status" value="1"/>
</dbReference>
<evidence type="ECO:0000313" key="16">
    <source>
        <dbReference type="EMBL" id="HJC46682.1"/>
    </source>
</evidence>
<dbReference type="SUPFAM" id="SSF48150">
    <property type="entry name" value="DNA-glycosylase"/>
    <property type="match status" value="1"/>
</dbReference>
<comment type="catalytic activity">
    <reaction evidence="1 14">
        <text>Hydrolyzes free adenine bases from 7,8-dihydro-8-oxoguanine:adenine mismatched double-stranded DNA, leaving an apurinic site.</text>
        <dbReference type="EC" id="3.2.2.31"/>
    </reaction>
</comment>
<dbReference type="CDD" id="cd03431">
    <property type="entry name" value="NUDIX_DNA_Glycosylase_C-MutY"/>
    <property type="match status" value="1"/>
</dbReference>
<keyword evidence="10 14" id="KW-0408">Iron</keyword>
<dbReference type="InterPro" id="IPR023170">
    <property type="entry name" value="HhH_base_excis_C"/>
</dbReference>
<proteinExistence type="inferred from homology"/>
<dbReference type="InterPro" id="IPR011257">
    <property type="entry name" value="DNA_glycosylase"/>
</dbReference>
<feature type="domain" description="HhH-GPD" evidence="15">
    <location>
        <begin position="58"/>
        <end position="209"/>
    </location>
</feature>
<evidence type="ECO:0000256" key="5">
    <source>
        <dbReference type="ARBA" id="ARBA00022023"/>
    </source>
</evidence>
<dbReference type="FunFam" id="1.10.340.30:FF:000002">
    <property type="entry name" value="Adenine DNA glycosylase"/>
    <property type="match status" value="1"/>
</dbReference>
<dbReference type="InterPro" id="IPR015797">
    <property type="entry name" value="NUDIX_hydrolase-like_dom_sf"/>
</dbReference>
<evidence type="ECO:0000313" key="17">
    <source>
        <dbReference type="Proteomes" id="UP000823883"/>
    </source>
</evidence>
<reference evidence="16" key="1">
    <citation type="journal article" date="2021" name="PeerJ">
        <title>Extensive microbial diversity within the chicken gut microbiome revealed by metagenomics and culture.</title>
        <authorList>
            <person name="Gilroy R."/>
            <person name="Ravi A."/>
            <person name="Getino M."/>
            <person name="Pursley I."/>
            <person name="Horton D.L."/>
            <person name="Alikhan N.F."/>
            <person name="Baker D."/>
            <person name="Gharbi K."/>
            <person name="Hall N."/>
            <person name="Watson M."/>
            <person name="Adriaenssens E.M."/>
            <person name="Foster-Nyarko E."/>
            <person name="Jarju S."/>
            <person name="Secka A."/>
            <person name="Antonio M."/>
            <person name="Oren A."/>
            <person name="Chaudhuri R.R."/>
            <person name="La Ragione R."/>
            <person name="Hildebrand F."/>
            <person name="Pallen M.J."/>
        </authorList>
    </citation>
    <scope>NUCLEOTIDE SEQUENCE</scope>
    <source>
        <strain evidence="16">CHK183-5548</strain>
    </source>
</reference>
<dbReference type="InterPro" id="IPR004036">
    <property type="entry name" value="Endonuclease-III-like_CS2"/>
</dbReference>
<dbReference type="InterPro" id="IPR029119">
    <property type="entry name" value="MutY_C"/>
</dbReference>
<evidence type="ECO:0000256" key="4">
    <source>
        <dbReference type="ARBA" id="ARBA00012045"/>
    </source>
</evidence>
<keyword evidence="9" id="KW-0378">Hydrolase</keyword>
<evidence type="ECO:0000256" key="1">
    <source>
        <dbReference type="ARBA" id="ARBA00000843"/>
    </source>
</evidence>
<comment type="function">
    <text evidence="2">Adenine glycosylase active on G-A mispairs. MutY also corrects error-prone DNA synthesis past GO lesions which are due to the oxidatively damaged form of guanine: 7,8-dihydro-8-oxoguanine (8-oxo-dGTP).</text>
</comment>
<sequence>MTGLYDRLQVLESGRTLGPEERLEAARKPLLAWYREHARNLPWRENPDPYRVWISEIMLQQTRVEAVKPYFERFMRELPTVRDLAQAEDDRLMKLWEGLGYYSRARNLKKAAIVACEQYGGCLPADYSQLLKLPGIGSYTAGAIASIAYGIAEPAVDGNVLRVLSRVLESREDVSRQAVKKEMENLVRRVMPEKRPGDYNQALIEIGALVCVPNGAPRCGECPLESLCLAAGKGLTGEIPVKAPKKERKKEERTVFIIETEDMAAIRKRPAKGLLASLYELPSLEGAADGQSALEAFEIPEKLVESEEMLPEAKHIFSHVEWHMRGIRLRLSGLPQWEEAEGKPFFVKKEELKERYPLPNAFAAYRRFL</sequence>
<evidence type="ECO:0000256" key="2">
    <source>
        <dbReference type="ARBA" id="ARBA00002933"/>
    </source>
</evidence>
<dbReference type="PROSITE" id="PS01155">
    <property type="entry name" value="ENDONUCLEASE_III_2"/>
    <property type="match status" value="1"/>
</dbReference>
<dbReference type="CDD" id="cd00056">
    <property type="entry name" value="ENDO3c"/>
    <property type="match status" value="1"/>
</dbReference>
<dbReference type="Pfam" id="PF14815">
    <property type="entry name" value="NUDIX_4"/>
    <property type="match status" value="1"/>
</dbReference>
<accession>A0A9D2P9K1</accession>
<dbReference type="NCBIfam" id="TIGR01084">
    <property type="entry name" value="mutY"/>
    <property type="match status" value="1"/>
</dbReference>
<dbReference type="InterPro" id="IPR044298">
    <property type="entry name" value="MIG/MutY"/>
</dbReference>
<keyword evidence="8 14" id="KW-0227">DNA damage</keyword>
<comment type="caution">
    <text evidence="16">The sequence shown here is derived from an EMBL/GenBank/DDBJ whole genome shotgun (WGS) entry which is preliminary data.</text>
</comment>